<dbReference type="AlphaFoldDB" id="A0A511ZGW9"/>
<name>A0A511ZGW9_9BACI</name>
<dbReference type="Pfam" id="PF22747">
    <property type="entry name" value="Zn_ribbon_DUF2089"/>
    <property type="match status" value="1"/>
</dbReference>
<dbReference type="InterPro" id="IPR053957">
    <property type="entry name" value="DUF2089_Zn_ribbon"/>
</dbReference>
<keyword evidence="4" id="KW-1185">Reference proteome</keyword>
<protein>
    <recommendedName>
        <fullName evidence="5">DUF2089 domain-containing protein</fullName>
    </recommendedName>
</protein>
<dbReference type="STRING" id="582851.GCA_900162665_03162"/>
<feature type="domain" description="DUF2089" evidence="2">
    <location>
        <begin position="9"/>
        <end position="40"/>
    </location>
</feature>
<reference evidence="3 4" key="1">
    <citation type="submission" date="2019-07" db="EMBL/GenBank/DDBJ databases">
        <title>Whole genome shotgun sequence of Oceanobacillus sojae NBRC 105379.</title>
        <authorList>
            <person name="Hosoyama A."/>
            <person name="Uohara A."/>
            <person name="Ohji S."/>
            <person name="Ichikawa N."/>
        </authorList>
    </citation>
    <scope>NUCLEOTIDE SEQUENCE [LARGE SCALE GENOMIC DNA]</scope>
    <source>
        <strain evidence="3 4">NBRC 105379</strain>
    </source>
</reference>
<dbReference type="OrthoDB" id="9797643at2"/>
<dbReference type="Proteomes" id="UP000321558">
    <property type="component" value="Unassembled WGS sequence"/>
</dbReference>
<gene>
    <name evidence="3" type="ORF">OSO01_14330</name>
</gene>
<organism evidence="3 4">
    <name type="scientific">Oceanobacillus sojae</name>
    <dbReference type="NCBI Taxonomy" id="582851"/>
    <lineage>
        <taxon>Bacteria</taxon>
        <taxon>Bacillati</taxon>
        <taxon>Bacillota</taxon>
        <taxon>Bacilli</taxon>
        <taxon>Bacillales</taxon>
        <taxon>Bacillaceae</taxon>
        <taxon>Oceanobacillus</taxon>
    </lineage>
</organism>
<sequence>MPYPMIQTCPTCNHTLHATRLECSNCHTTIENHFEFSKFSTLNEEQLHFIEVFLLSRGNIKEVEKELGVSYPTVRGKLNDIIAKLGHRKREKTEPQNKSRIITMFENGEINTDEAIELLQKKRGDEE</sequence>
<comment type="caution">
    <text evidence="3">The sequence shown here is derived from an EMBL/GenBank/DDBJ whole genome shotgun (WGS) entry which is preliminary data.</text>
</comment>
<proteinExistence type="predicted"/>
<dbReference type="Pfam" id="PF09862">
    <property type="entry name" value="DUF2089"/>
    <property type="match status" value="1"/>
</dbReference>
<dbReference type="RefSeq" id="WP_147209731.1">
    <property type="nucleotide sequence ID" value="NZ_BJYM01000005.1"/>
</dbReference>
<feature type="domain" description="DUF2089" evidence="1">
    <location>
        <begin position="42"/>
        <end position="86"/>
    </location>
</feature>
<evidence type="ECO:0000259" key="2">
    <source>
        <dbReference type="Pfam" id="PF22747"/>
    </source>
</evidence>
<evidence type="ECO:0000313" key="4">
    <source>
        <dbReference type="Proteomes" id="UP000321558"/>
    </source>
</evidence>
<dbReference type="EMBL" id="BJYM01000005">
    <property type="protein sequence ID" value="GEN86694.1"/>
    <property type="molecule type" value="Genomic_DNA"/>
</dbReference>
<evidence type="ECO:0000313" key="3">
    <source>
        <dbReference type="EMBL" id="GEN86694.1"/>
    </source>
</evidence>
<evidence type="ECO:0000259" key="1">
    <source>
        <dbReference type="Pfam" id="PF09862"/>
    </source>
</evidence>
<dbReference type="InterPro" id="IPR018658">
    <property type="entry name" value="DUF2089"/>
</dbReference>
<accession>A0A511ZGW9</accession>
<evidence type="ECO:0008006" key="5">
    <source>
        <dbReference type="Google" id="ProtNLM"/>
    </source>
</evidence>